<evidence type="ECO:0000313" key="3">
    <source>
        <dbReference type="Proteomes" id="UP000596661"/>
    </source>
</evidence>
<protein>
    <submittedName>
        <fullName evidence="2">Uncharacterized protein</fullName>
    </submittedName>
</protein>
<evidence type="ECO:0000256" key="1">
    <source>
        <dbReference type="SAM" id="MobiDB-lite"/>
    </source>
</evidence>
<name>A0A803NN61_CANSA</name>
<proteinExistence type="predicted"/>
<reference evidence="2" key="1">
    <citation type="submission" date="2018-11" db="EMBL/GenBank/DDBJ databases">
        <authorList>
            <person name="Grassa J C."/>
        </authorList>
    </citation>
    <scope>NUCLEOTIDE SEQUENCE [LARGE SCALE GENOMIC DNA]</scope>
</reference>
<dbReference type="Proteomes" id="UP000596661">
    <property type="component" value="Chromosome 1"/>
</dbReference>
<organism evidence="2 3">
    <name type="scientific">Cannabis sativa</name>
    <name type="common">Hemp</name>
    <name type="synonym">Marijuana</name>
    <dbReference type="NCBI Taxonomy" id="3483"/>
    <lineage>
        <taxon>Eukaryota</taxon>
        <taxon>Viridiplantae</taxon>
        <taxon>Streptophyta</taxon>
        <taxon>Embryophyta</taxon>
        <taxon>Tracheophyta</taxon>
        <taxon>Spermatophyta</taxon>
        <taxon>Magnoliopsida</taxon>
        <taxon>eudicotyledons</taxon>
        <taxon>Gunneridae</taxon>
        <taxon>Pentapetalae</taxon>
        <taxon>rosids</taxon>
        <taxon>fabids</taxon>
        <taxon>Rosales</taxon>
        <taxon>Cannabaceae</taxon>
        <taxon>Cannabis</taxon>
    </lineage>
</organism>
<dbReference type="AlphaFoldDB" id="A0A803NN61"/>
<keyword evidence="3" id="KW-1185">Reference proteome</keyword>
<reference evidence="2" key="2">
    <citation type="submission" date="2021-03" db="UniProtKB">
        <authorList>
            <consortium name="EnsemblPlants"/>
        </authorList>
    </citation>
    <scope>IDENTIFICATION</scope>
</reference>
<sequence length="441" mass="49319">MSINPVQEFPPRPVWLERKLEKVICSDIHKCFSKEGTLGITINLKLLIIVGVPQSSGQRVVIDQNSGERSFQSVGVYGGRFLVKILHLYEKFNFLYVLICLPAAVKHCTWVWHLLYPEVAVTIPRYSEQYPIIARTKKTYCQVNPWVLTSRLKGLSIAGVKPHRLGLITLRTRKPCRGFFNMEKGRDGNLIDLHYRLPSLIALSRGDLSVKSNEVRPNPSGEDVEALNNPSKDPSNALVGPARPVPADKGKGKVVDLLKRKLGSPSPGQSKPKLDELDVDSLNYLTAITLKNVAFALLKLLHTHAKEVTNLTVENAKLKELDLAEKTCKEKQKELDALQAHQTLKDQYTDLSIETFYECYINNPKGNFTYMDTHLRKSLIAQGKELFVSRLVQDSTLEASANQNERIGQASTEVFTSQTKDNRQVSTEAFVSQGANEAPSA</sequence>
<dbReference type="EMBL" id="UZAU01000083">
    <property type="status" value="NOT_ANNOTATED_CDS"/>
    <property type="molecule type" value="Genomic_DNA"/>
</dbReference>
<evidence type="ECO:0000313" key="2">
    <source>
        <dbReference type="EnsemblPlants" id="cds.evm.model.01.2943"/>
    </source>
</evidence>
<feature type="region of interest" description="Disordered" evidence="1">
    <location>
        <begin position="211"/>
        <end position="250"/>
    </location>
</feature>
<dbReference type="Gramene" id="evm.model.01.2943">
    <property type="protein sequence ID" value="cds.evm.model.01.2943"/>
    <property type="gene ID" value="evm.TU.01.2943"/>
</dbReference>
<dbReference type="EnsemblPlants" id="evm.model.01.2943">
    <property type="protein sequence ID" value="cds.evm.model.01.2943"/>
    <property type="gene ID" value="evm.TU.01.2943"/>
</dbReference>
<accession>A0A803NN61</accession>